<comment type="caution">
    <text evidence="2">The sequence shown here is derived from an EMBL/GenBank/DDBJ whole genome shotgun (WGS) entry which is preliminary data.</text>
</comment>
<name>T0YDL4_9ZZZZ</name>
<reference evidence="2" key="1">
    <citation type="submission" date="2013-08" db="EMBL/GenBank/DDBJ databases">
        <authorList>
            <person name="Mendez C."/>
            <person name="Richter M."/>
            <person name="Ferrer M."/>
            <person name="Sanchez J."/>
        </authorList>
    </citation>
    <scope>NUCLEOTIDE SEQUENCE</scope>
</reference>
<gene>
    <name evidence="2" type="ORF">B1A_20464</name>
</gene>
<reference evidence="2" key="2">
    <citation type="journal article" date="2014" name="ISME J.">
        <title>Microbial stratification in low pH oxic and suboxic macroscopic growths along an acid mine drainage.</title>
        <authorList>
            <person name="Mendez-Garcia C."/>
            <person name="Mesa V."/>
            <person name="Sprenger R.R."/>
            <person name="Richter M."/>
            <person name="Diez M.S."/>
            <person name="Solano J."/>
            <person name="Bargiela R."/>
            <person name="Golyshina O.V."/>
            <person name="Manteca A."/>
            <person name="Ramos J.L."/>
            <person name="Gallego J.R."/>
            <person name="Llorente I."/>
            <person name="Martins Dos Santos V.A."/>
            <person name="Jensen O.N."/>
            <person name="Pelaez A.I."/>
            <person name="Sanchez J."/>
            <person name="Ferrer M."/>
        </authorList>
    </citation>
    <scope>NUCLEOTIDE SEQUENCE</scope>
</reference>
<organism evidence="2">
    <name type="scientific">mine drainage metagenome</name>
    <dbReference type="NCBI Taxonomy" id="410659"/>
    <lineage>
        <taxon>unclassified sequences</taxon>
        <taxon>metagenomes</taxon>
        <taxon>ecological metagenomes</taxon>
    </lineage>
</organism>
<dbReference type="EMBL" id="AUZX01015101">
    <property type="protein sequence ID" value="EQD29902.1"/>
    <property type="molecule type" value="Genomic_DNA"/>
</dbReference>
<feature type="compositionally biased region" description="Basic and acidic residues" evidence="1">
    <location>
        <begin position="18"/>
        <end position="28"/>
    </location>
</feature>
<evidence type="ECO:0000256" key="1">
    <source>
        <dbReference type="SAM" id="MobiDB-lite"/>
    </source>
</evidence>
<evidence type="ECO:0000313" key="2">
    <source>
        <dbReference type="EMBL" id="EQD29902.1"/>
    </source>
</evidence>
<sequence>MSQKLPSLAVKRRQKLARTPEPEAKGDPRKNNLWVVRLFDGTQTILSSDLSMEHLFYTEGDPSIRSARYPTEADMEPLGGKDIAFNAIVTRIDGNIECRHVRATALDPTVFRDAERLQSYHEAAKRFGGCYVEITAATLDQAKQRIQNWSRLLGAYRRCAQHPLGVLEQRLLERLTRAGNTTLGVALGWQLDPSNALVIAACAGLLRKREIASDLDEATWSLHTKIGGRQL</sequence>
<feature type="region of interest" description="Disordered" evidence="1">
    <location>
        <begin position="1"/>
        <end position="28"/>
    </location>
</feature>
<accession>T0YDL4</accession>
<dbReference type="AlphaFoldDB" id="T0YDL4"/>
<proteinExistence type="predicted"/>
<protein>
    <submittedName>
        <fullName evidence="2">Uncharacterized protein</fullName>
    </submittedName>
</protein>